<evidence type="ECO:0000313" key="2">
    <source>
        <dbReference type="EMBL" id="KJZ45156.1"/>
    </source>
</evidence>
<dbReference type="RefSeq" id="WP_046046396.1">
    <property type="nucleotide sequence ID" value="NZ_LACD01000009.1"/>
</dbReference>
<dbReference type="Proteomes" id="UP000033500">
    <property type="component" value="Unassembled WGS sequence"/>
</dbReference>
<feature type="domain" description="6-hydroxymethylpterin diphosphokinase MptE-like" evidence="1">
    <location>
        <begin position="196"/>
        <end position="353"/>
    </location>
</feature>
<dbReference type="PANTHER" id="PTHR41786:SF1">
    <property type="entry name" value="6-HYDROXYMETHYLPTERIN DIPHOSPHOKINASE MPTE-LIKE DOMAIN-CONTAINING PROTEIN"/>
    <property type="match status" value="1"/>
</dbReference>
<protein>
    <submittedName>
        <fullName evidence="2">Motility accesory factor Maf-2</fullName>
    </submittedName>
</protein>
<dbReference type="AlphaFoldDB" id="A0A0F4TL44"/>
<dbReference type="PATRIC" id="fig|294.131.peg.6287"/>
<proteinExistence type="predicted"/>
<dbReference type="EMBL" id="LACD01000009">
    <property type="protein sequence ID" value="KJZ45156.1"/>
    <property type="molecule type" value="Genomic_DNA"/>
</dbReference>
<gene>
    <name evidence="2" type="ORF">VC34_10190</name>
</gene>
<dbReference type="Pfam" id="PF01973">
    <property type="entry name" value="MptE-like"/>
    <property type="match status" value="1"/>
</dbReference>
<sequence>MSEFFERNGELIQRRWPKVWHRLTVENSAALQADLVEGLGSTLSINGIQLTSRHDRTREALLQANSLPVDSPVVHVYGTGLGDLQLQLLERAGLERLYVHILNGAVFALVLQLLDQQPWLGDPRVVLLYAGDLAEIQLPYFALPSELVLADDFNAKIRDRLISETHLTFNNREFDADNPEIAERLQACIEHVRADADAAELFATCSGREVFVIATGPSLEQHFDTLRTVREQAQRPMFICVDTAYRPLVEHGIKPDVVVTIDQRISTRHLPSDATSDITLVYMPMVDPAVLEGWQGKRYVAYSASPVYKDMRQQLPKAQLFVGGSVIHPAVDLAVHMGSSQITLFGADFAFPNNKTHAGWNDGDLGPQVGAARHWVLDGHGQRVKTQLNFRSYLCELERYIAGHPRVAFYNSSRAGAMIVGTTFHPELTR</sequence>
<dbReference type="InterPro" id="IPR002826">
    <property type="entry name" value="MptE-like"/>
</dbReference>
<organism evidence="2">
    <name type="scientific">Pseudomonas fluorescens</name>
    <dbReference type="NCBI Taxonomy" id="294"/>
    <lineage>
        <taxon>Bacteria</taxon>
        <taxon>Pseudomonadati</taxon>
        <taxon>Pseudomonadota</taxon>
        <taxon>Gammaproteobacteria</taxon>
        <taxon>Pseudomonadales</taxon>
        <taxon>Pseudomonadaceae</taxon>
        <taxon>Pseudomonas</taxon>
    </lineage>
</organism>
<accession>A0A0F4TL44</accession>
<evidence type="ECO:0000259" key="1">
    <source>
        <dbReference type="Pfam" id="PF01973"/>
    </source>
</evidence>
<dbReference type="PANTHER" id="PTHR41786">
    <property type="entry name" value="MOTILITY ACCESSORY FACTOR MAF"/>
    <property type="match status" value="1"/>
</dbReference>
<reference evidence="2" key="1">
    <citation type="submission" date="2015-03" db="EMBL/GenBank/DDBJ databases">
        <title>Comparative genomics of Pseudomonas insights into diversity of traits involved in vanlence and defense.</title>
        <authorList>
            <person name="Qin Y."/>
        </authorList>
    </citation>
    <scope>NUCLEOTIDE SEQUENCE [LARGE SCALE GENOMIC DNA]</scope>
    <source>
        <strain evidence="2">C3</strain>
    </source>
</reference>
<name>A0A0F4TL44_PSEFL</name>
<comment type="caution">
    <text evidence="2">The sequence shown here is derived from an EMBL/GenBank/DDBJ whole genome shotgun (WGS) entry which is preliminary data.</text>
</comment>